<protein>
    <submittedName>
        <fullName evidence="8">Cytochrome P450</fullName>
    </submittedName>
</protein>
<dbReference type="GO" id="GO:0020037">
    <property type="term" value="F:heme binding"/>
    <property type="evidence" value="ECO:0007669"/>
    <property type="project" value="InterPro"/>
</dbReference>
<evidence type="ECO:0000256" key="7">
    <source>
        <dbReference type="PIRSR" id="PIRSR602401-1"/>
    </source>
</evidence>
<accession>A0A2V1E5F8</accession>
<dbReference type="Pfam" id="PF00067">
    <property type="entry name" value="p450"/>
    <property type="match status" value="1"/>
</dbReference>
<keyword evidence="7" id="KW-0349">Heme</keyword>
<dbReference type="SUPFAM" id="SSF48264">
    <property type="entry name" value="Cytochrome P450"/>
    <property type="match status" value="1"/>
</dbReference>
<dbReference type="GO" id="GO:0016705">
    <property type="term" value="F:oxidoreductase activity, acting on paired donors, with incorporation or reduction of molecular oxygen"/>
    <property type="evidence" value="ECO:0007669"/>
    <property type="project" value="InterPro"/>
</dbReference>
<evidence type="ECO:0000256" key="2">
    <source>
        <dbReference type="ARBA" id="ARBA00010617"/>
    </source>
</evidence>
<dbReference type="InterPro" id="IPR002401">
    <property type="entry name" value="Cyt_P450_E_grp-I"/>
</dbReference>
<organism evidence="8 9">
    <name type="scientific">Periconia macrospinosa</name>
    <dbReference type="NCBI Taxonomy" id="97972"/>
    <lineage>
        <taxon>Eukaryota</taxon>
        <taxon>Fungi</taxon>
        <taxon>Dikarya</taxon>
        <taxon>Ascomycota</taxon>
        <taxon>Pezizomycotina</taxon>
        <taxon>Dothideomycetes</taxon>
        <taxon>Pleosporomycetidae</taxon>
        <taxon>Pleosporales</taxon>
        <taxon>Massarineae</taxon>
        <taxon>Periconiaceae</taxon>
        <taxon>Periconia</taxon>
    </lineage>
</organism>
<evidence type="ECO:0000313" key="9">
    <source>
        <dbReference type="Proteomes" id="UP000244855"/>
    </source>
</evidence>
<dbReference type="GO" id="GO:0005506">
    <property type="term" value="F:iron ion binding"/>
    <property type="evidence" value="ECO:0007669"/>
    <property type="project" value="InterPro"/>
</dbReference>
<dbReference type="InterPro" id="IPR050121">
    <property type="entry name" value="Cytochrome_P450_monoxygenase"/>
</dbReference>
<reference evidence="8 9" key="1">
    <citation type="journal article" date="2018" name="Sci. Rep.">
        <title>Comparative genomics provides insights into the lifestyle and reveals functional heterogeneity of dark septate endophytic fungi.</title>
        <authorList>
            <person name="Knapp D.G."/>
            <person name="Nemeth J.B."/>
            <person name="Barry K."/>
            <person name="Hainaut M."/>
            <person name="Henrissat B."/>
            <person name="Johnson J."/>
            <person name="Kuo A."/>
            <person name="Lim J.H.P."/>
            <person name="Lipzen A."/>
            <person name="Nolan M."/>
            <person name="Ohm R.A."/>
            <person name="Tamas L."/>
            <person name="Grigoriev I.V."/>
            <person name="Spatafora J.W."/>
            <person name="Nagy L.G."/>
            <person name="Kovacs G.M."/>
        </authorList>
    </citation>
    <scope>NUCLEOTIDE SEQUENCE [LARGE SCALE GENOMIC DNA]</scope>
    <source>
        <strain evidence="8 9">DSE2036</strain>
    </source>
</reference>
<dbReference type="InterPro" id="IPR001128">
    <property type="entry name" value="Cyt_P450"/>
</dbReference>
<dbReference type="InterPro" id="IPR036396">
    <property type="entry name" value="Cyt_P450_sf"/>
</dbReference>
<sequence length="499" mass="56315">MTSLFSSIGVYRVFFHKLRSFPGPYLARVSKLWHVWKCVKSRSRNHLILDDLYKQYGDFVRTGPREITVFHPDILYAIDGPGTKCSKTDWYDILLPEIAINTARDKSEHDHRRKIWNRAFTTSALAEYQHDVVAGLAGNLEEIIEKAARDEEVVRFDECAYWFGFDVMGQFAFTQSFHMLKSREWHHAVSLLRATGQLLGTFSPVPWLSQVGFQVGGNLLKGVRDWNEGLGWCRGRMAERIKSTIKKRDISSYLIEESQKMGSLEQDRIWLNSDAITMVVAGSETTSATLIFLFNHLARDPIHQLKLFNELAAVPDISNHAVLQNLPHLNGVINETLRLHPPVPTGGNRETPPEGITVAGTYIPGNTNIVAPRYTIARLETCFKDASSFIPERWYNEGSEMKGNDNRKGFAPFGIGRYGCVGKQLALAELRLVTALLVKKYKFWFAEGGDGQEVFDGMIDKFTVEPGGELKLKFRLRSGSTPRPDSAVLGSVDASSYYE</sequence>
<dbReference type="Gene3D" id="1.10.630.10">
    <property type="entry name" value="Cytochrome P450"/>
    <property type="match status" value="1"/>
</dbReference>
<feature type="binding site" description="axial binding residue" evidence="7">
    <location>
        <position position="420"/>
    </location>
    <ligand>
        <name>heme</name>
        <dbReference type="ChEBI" id="CHEBI:30413"/>
    </ligand>
    <ligandPart>
        <name>Fe</name>
        <dbReference type="ChEBI" id="CHEBI:18248"/>
    </ligandPart>
</feature>
<keyword evidence="6" id="KW-0503">Monooxygenase</keyword>
<dbReference type="Proteomes" id="UP000244855">
    <property type="component" value="Unassembled WGS sequence"/>
</dbReference>
<keyword evidence="4" id="KW-0560">Oxidoreductase</keyword>
<dbReference type="EMBL" id="KZ805321">
    <property type="protein sequence ID" value="PVI04480.1"/>
    <property type="molecule type" value="Genomic_DNA"/>
</dbReference>
<dbReference type="AlphaFoldDB" id="A0A2V1E5F8"/>
<name>A0A2V1E5F8_9PLEO</name>
<evidence type="ECO:0000256" key="6">
    <source>
        <dbReference type="ARBA" id="ARBA00023033"/>
    </source>
</evidence>
<dbReference type="CDD" id="cd11061">
    <property type="entry name" value="CYP67-like"/>
    <property type="match status" value="1"/>
</dbReference>
<dbReference type="PANTHER" id="PTHR24305">
    <property type="entry name" value="CYTOCHROME P450"/>
    <property type="match status" value="1"/>
</dbReference>
<evidence type="ECO:0000256" key="4">
    <source>
        <dbReference type="ARBA" id="ARBA00023002"/>
    </source>
</evidence>
<keyword evidence="9" id="KW-1185">Reference proteome</keyword>
<dbReference type="PANTHER" id="PTHR24305:SF187">
    <property type="entry name" value="P450, PUTATIVE (EUROFUNG)-RELATED"/>
    <property type="match status" value="1"/>
</dbReference>
<evidence type="ECO:0000313" key="8">
    <source>
        <dbReference type="EMBL" id="PVI04480.1"/>
    </source>
</evidence>
<evidence type="ECO:0000256" key="1">
    <source>
        <dbReference type="ARBA" id="ARBA00001971"/>
    </source>
</evidence>
<evidence type="ECO:0000256" key="3">
    <source>
        <dbReference type="ARBA" id="ARBA00022723"/>
    </source>
</evidence>
<dbReference type="GO" id="GO:0004497">
    <property type="term" value="F:monooxygenase activity"/>
    <property type="evidence" value="ECO:0007669"/>
    <property type="project" value="UniProtKB-KW"/>
</dbReference>
<gene>
    <name evidence="8" type="ORF">DM02DRAFT_725815</name>
</gene>
<dbReference type="STRING" id="97972.A0A2V1E5F8"/>
<keyword evidence="5 7" id="KW-0408">Iron</keyword>
<proteinExistence type="inferred from homology"/>
<evidence type="ECO:0000256" key="5">
    <source>
        <dbReference type="ARBA" id="ARBA00023004"/>
    </source>
</evidence>
<dbReference type="PRINTS" id="PR00385">
    <property type="entry name" value="P450"/>
</dbReference>
<dbReference type="PRINTS" id="PR00463">
    <property type="entry name" value="EP450I"/>
</dbReference>
<keyword evidence="3 7" id="KW-0479">Metal-binding</keyword>
<comment type="cofactor">
    <cofactor evidence="1 7">
        <name>heme</name>
        <dbReference type="ChEBI" id="CHEBI:30413"/>
    </cofactor>
</comment>
<dbReference type="OrthoDB" id="6692864at2759"/>
<comment type="similarity">
    <text evidence="2">Belongs to the cytochrome P450 family.</text>
</comment>